<comment type="similarity">
    <text evidence="2">Belongs to the ROK (NagC/XylR) family.</text>
</comment>
<dbReference type="Gene3D" id="1.10.10.10">
    <property type="entry name" value="Winged helix-like DNA-binding domain superfamily/Winged helix DNA-binding domain"/>
    <property type="match status" value="1"/>
</dbReference>
<keyword evidence="3" id="KW-0859">Xylose metabolism</keyword>
<evidence type="ECO:0000256" key="2">
    <source>
        <dbReference type="ARBA" id="ARBA00006479"/>
    </source>
</evidence>
<dbReference type="InterPro" id="IPR036390">
    <property type="entry name" value="WH_DNA-bd_sf"/>
</dbReference>
<dbReference type="AlphaFoldDB" id="A0A2T0AW02"/>
<sequence length="422" mass="45261">MGYKMNTKRGPADLKLLQEMNRAQVLETIRAYGPIARVDIARKTQLSPTTVATLVNDLIAEGWVRSAGEGESRGGRKPTLLEFNAKAGYIIAVDVTDTLLTVARTDLNARELEEERSVPHRFTGHALAELIGETVGTIIDSMKARKLNIAGIGISTPGLVDADTGIVRYSLKLNWMDLPLGSMLKKRFDLTVYVENDTNAAALGEKWFGAGRPFENMVYVTVGSGVGAGLILGGRIFRGITGSAGELGHMSIDKGGERCECGNIGCLENLVAWPAIWARVTKAMKRGVPTVITELVDNIDQVTPEILNKAAWASDQLAVNALTEAGVSLGIGLANLVNLLNPEAIILGGELIGKDSFILQHVQKTMATHGLRVPGAAVRLLPHQLGEKARLYGVAGIVLHNLLATRFWSSGLDTSAEPVFPQ</sequence>
<keyword evidence="3" id="KW-0119">Carbohydrate metabolism</keyword>
<dbReference type="Pfam" id="PF00480">
    <property type="entry name" value="ROK"/>
    <property type="match status" value="1"/>
</dbReference>
<name>A0A2T0AW02_9FIRM</name>
<dbReference type="SUPFAM" id="SSF53067">
    <property type="entry name" value="Actin-like ATPase domain"/>
    <property type="match status" value="1"/>
</dbReference>
<dbReference type="Proteomes" id="UP000238415">
    <property type="component" value="Unassembled WGS sequence"/>
</dbReference>
<evidence type="ECO:0000256" key="3">
    <source>
        <dbReference type="ARBA" id="ARBA00022629"/>
    </source>
</evidence>
<dbReference type="InterPro" id="IPR043129">
    <property type="entry name" value="ATPase_NBD"/>
</dbReference>
<dbReference type="GO" id="GO:0042732">
    <property type="term" value="P:D-xylose metabolic process"/>
    <property type="evidence" value="ECO:0007669"/>
    <property type="project" value="UniProtKB-KW"/>
</dbReference>
<reference evidence="4 5" key="1">
    <citation type="submission" date="2018-03" db="EMBL/GenBank/DDBJ databases">
        <title>Genome sequence of Moorella humiferrea DSM 23265.</title>
        <authorList>
            <person name="Poehlein A."/>
            <person name="Daniel R."/>
        </authorList>
    </citation>
    <scope>NUCLEOTIDE SEQUENCE [LARGE SCALE GENOMIC DNA]</scope>
    <source>
        <strain evidence="4 5">DSM 23265</strain>
    </source>
</reference>
<dbReference type="OrthoDB" id="9810372at2"/>
<evidence type="ECO:0000313" key="5">
    <source>
        <dbReference type="Proteomes" id="UP000238415"/>
    </source>
</evidence>
<dbReference type="Gene3D" id="3.30.420.40">
    <property type="match status" value="2"/>
</dbReference>
<dbReference type="PANTHER" id="PTHR18964:SF149">
    <property type="entry name" value="BIFUNCTIONAL UDP-N-ACETYLGLUCOSAMINE 2-EPIMERASE_N-ACETYLMANNOSAMINE KINASE"/>
    <property type="match status" value="1"/>
</dbReference>
<dbReference type="PANTHER" id="PTHR18964">
    <property type="entry name" value="ROK (REPRESSOR, ORF, KINASE) FAMILY"/>
    <property type="match status" value="1"/>
</dbReference>
<dbReference type="Pfam" id="PF13412">
    <property type="entry name" value="HTH_24"/>
    <property type="match status" value="1"/>
</dbReference>
<evidence type="ECO:0000256" key="1">
    <source>
        <dbReference type="ARBA" id="ARBA00002486"/>
    </source>
</evidence>
<dbReference type="InterPro" id="IPR000600">
    <property type="entry name" value="ROK"/>
</dbReference>
<dbReference type="InterPro" id="IPR036388">
    <property type="entry name" value="WH-like_DNA-bd_sf"/>
</dbReference>
<organism evidence="4 5">
    <name type="scientific">Neomoorella humiferrea</name>
    <dbReference type="NCBI Taxonomy" id="676965"/>
    <lineage>
        <taxon>Bacteria</taxon>
        <taxon>Bacillati</taxon>
        <taxon>Bacillota</taxon>
        <taxon>Clostridia</taxon>
        <taxon>Neomoorellales</taxon>
        <taxon>Neomoorellaceae</taxon>
        <taxon>Neomoorella</taxon>
    </lineage>
</organism>
<dbReference type="InterPro" id="IPR049874">
    <property type="entry name" value="ROK_cs"/>
</dbReference>
<comment type="function">
    <text evidence="1">Transcriptional repressor of xylose-utilizing enzymes.</text>
</comment>
<keyword evidence="5" id="KW-1185">Reference proteome</keyword>
<comment type="caution">
    <text evidence="4">The sequence shown here is derived from an EMBL/GenBank/DDBJ whole genome shotgun (WGS) entry which is preliminary data.</text>
</comment>
<gene>
    <name evidence="4" type="primary">nagC_1</name>
    <name evidence="4" type="ORF">MOHU_03740</name>
</gene>
<evidence type="ECO:0000313" key="4">
    <source>
        <dbReference type="EMBL" id="PRR74876.1"/>
    </source>
</evidence>
<dbReference type="CDD" id="cd24076">
    <property type="entry name" value="ASKHA_ATPase_ROK_BsXylR-like"/>
    <property type="match status" value="1"/>
</dbReference>
<protein>
    <submittedName>
        <fullName evidence="4">N-acetylglucosamine repressor</fullName>
    </submittedName>
</protein>
<proteinExistence type="inferred from homology"/>
<dbReference type="EMBL" id="PVXM01000006">
    <property type="protein sequence ID" value="PRR74876.1"/>
    <property type="molecule type" value="Genomic_DNA"/>
</dbReference>
<dbReference type="PROSITE" id="PS01125">
    <property type="entry name" value="ROK"/>
    <property type="match status" value="1"/>
</dbReference>
<dbReference type="SUPFAM" id="SSF46785">
    <property type="entry name" value="Winged helix' DNA-binding domain"/>
    <property type="match status" value="1"/>
</dbReference>
<accession>A0A2T0AW02</accession>